<keyword evidence="13" id="KW-1185">Reference proteome</keyword>
<reference evidence="12 13" key="1">
    <citation type="submission" date="2020-09" db="EMBL/GenBank/DDBJ databases">
        <title>Flavimobilis rhizosphaerae sp. nov., isolated from rhizosphere soil of Spartina alterniflora.</title>
        <authorList>
            <person name="Hanqin C."/>
        </authorList>
    </citation>
    <scope>NUCLEOTIDE SEQUENCE [LARGE SCALE GENOMIC DNA]</scope>
    <source>
        <strain evidence="12 13">GY 10621</strain>
    </source>
</reference>
<name>A0ABR9DT09_9MICO</name>
<comment type="catalytic activity">
    <reaction evidence="9 10">
        <text>4 Fe(II)-[cytochrome c] + O2 + 8 H(+)(in) = 4 Fe(III)-[cytochrome c] + 2 H2O + 4 H(+)(out)</text>
        <dbReference type="Rhea" id="RHEA:11436"/>
        <dbReference type="Rhea" id="RHEA-COMP:10350"/>
        <dbReference type="Rhea" id="RHEA-COMP:14399"/>
        <dbReference type="ChEBI" id="CHEBI:15377"/>
        <dbReference type="ChEBI" id="CHEBI:15378"/>
        <dbReference type="ChEBI" id="CHEBI:15379"/>
        <dbReference type="ChEBI" id="CHEBI:29033"/>
        <dbReference type="ChEBI" id="CHEBI:29034"/>
        <dbReference type="EC" id="7.1.1.9"/>
    </reaction>
</comment>
<dbReference type="EC" id="7.1.1.9" evidence="10"/>
<evidence type="ECO:0000256" key="10">
    <source>
        <dbReference type="PIRNR" id="PIRNR017385"/>
    </source>
</evidence>
<dbReference type="PIRSF" id="PIRSF017385">
    <property type="entry name" value="CtaF"/>
    <property type="match status" value="1"/>
</dbReference>
<evidence type="ECO:0000256" key="6">
    <source>
        <dbReference type="ARBA" id="ARBA00022967"/>
    </source>
</evidence>
<evidence type="ECO:0000256" key="9">
    <source>
        <dbReference type="ARBA" id="ARBA00047816"/>
    </source>
</evidence>
<comment type="subcellular location">
    <subcellularLocation>
        <location evidence="2">Cell membrane</location>
        <topology evidence="2">Multi-pass membrane protein</topology>
    </subcellularLocation>
</comment>
<evidence type="ECO:0000256" key="2">
    <source>
        <dbReference type="ARBA" id="ARBA00004651"/>
    </source>
</evidence>
<evidence type="ECO:0000256" key="7">
    <source>
        <dbReference type="ARBA" id="ARBA00022989"/>
    </source>
</evidence>
<evidence type="ECO:0000256" key="1">
    <source>
        <dbReference type="ARBA" id="ARBA00002536"/>
    </source>
</evidence>
<dbReference type="InterPro" id="IPR021050">
    <property type="entry name" value="Cyt_c_oxidase_su4_actinobac"/>
</dbReference>
<evidence type="ECO:0000256" key="8">
    <source>
        <dbReference type="ARBA" id="ARBA00023136"/>
    </source>
</evidence>
<feature type="transmembrane region" description="Helical" evidence="11">
    <location>
        <begin position="106"/>
        <end position="123"/>
    </location>
</feature>
<dbReference type="Proteomes" id="UP000642107">
    <property type="component" value="Unassembled WGS sequence"/>
</dbReference>
<evidence type="ECO:0000256" key="4">
    <source>
        <dbReference type="ARBA" id="ARBA00022475"/>
    </source>
</evidence>
<keyword evidence="7 11" id="KW-1133">Transmembrane helix</keyword>
<comment type="subunit">
    <text evidence="10">Associates with subunits I, II and III to form cytochrome c oxidase.</text>
</comment>
<gene>
    <name evidence="12" type="ORF">IGS67_12180</name>
</gene>
<keyword evidence="5 11" id="KW-0812">Transmembrane</keyword>
<evidence type="ECO:0000256" key="5">
    <source>
        <dbReference type="ARBA" id="ARBA00022692"/>
    </source>
</evidence>
<dbReference type="Pfam" id="PF12270">
    <property type="entry name" value="Cyt_c_ox_IV"/>
    <property type="match status" value="1"/>
</dbReference>
<keyword evidence="6 10" id="KW-1278">Translocase</keyword>
<comment type="similarity">
    <text evidence="3 10">Belongs to the cytochrome c oxidase bacterial subunit CtaF family.</text>
</comment>
<keyword evidence="4 10" id="KW-1003">Cell membrane</keyword>
<comment type="caution">
    <text evidence="12">The sequence shown here is derived from an EMBL/GenBank/DDBJ whole genome shotgun (WGS) entry which is preliminary data.</text>
</comment>
<feature type="transmembrane region" description="Helical" evidence="11">
    <location>
        <begin position="82"/>
        <end position="100"/>
    </location>
</feature>
<sequence>MKIETRLFAALVPFFLIVALAYGLTSKFEPVGTAALFLLAGLVGMIAGYLALTARHIDARPEDDPDGEISQGAGELGTFAPWSWWPLVLAFAAAVCFLGLAAGWWIFYIGIGISAIAVTGWVMEYSRGLHAH</sequence>
<evidence type="ECO:0000256" key="11">
    <source>
        <dbReference type="SAM" id="Phobius"/>
    </source>
</evidence>
<dbReference type="EMBL" id="JACZDF010000007">
    <property type="protein sequence ID" value="MBD9700236.1"/>
    <property type="molecule type" value="Genomic_DNA"/>
</dbReference>
<evidence type="ECO:0000313" key="12">
    <source>
        <dbReference type="EMBL" id="MBD9700236.1"/>
    </source>
</evidence>
<keyword evidence="8 10" id="KW-0472">Membrane</keyword>
<organism evidence="12 13">
    <name type="scientific">Flavimobilis rhizosphaerae</name>
    <dbReference type="NCBI Taxonomy" id="2775421"/>
    <lineage>
        <taxon>Bacteria</taxon>
        <taxon>Bacillati</taxon>
        <taxon>Actinomycetota</taxon>
        <taxon>Actinomycetes</taxon>
        <taxon>Micrococcales</taxon>
        <taxon>Jonesiaceae</taxon>
        <taxon>Flavimobilis</taxon>
    </lineage>
</organism>
<comment type="function">
    <text evidence="1 10">Part of cytochrome c oxidase, its function is unknown.</text>
</comment>
<proteinExistence type="inferred from homology"/>
<feature type="transmembrane region" description="Helical" evidence="11">
    <location>
        <begin position="33"/>
        <end position="52"/>
    </location>
</feature>
<evidence type="ECO:0000256" key="3">
    <source>
        <dbReference type="ARBA" id="ARBA00006870"/>
    </source>
</evidence>
<evidence type="ECO:0000313" key="13">
    <source>
        <dbReference type="Proteomes" id="UP000642107"/>
    </source>
</evidence>
<dbReference type="RefSeq" id="WP_192281459.1">
    <property type="nucleotide sequence ID" value="NZ_JACZDF010000007.1"/>
</dbReference>
<protein>
    <recommendedName>
        <fullName evidence="10">Cytochrome c oxidase polypeptide 4</fullName>
        <ecNumber evidence="10">7.1.1.9</ecNumber>
    </recommendedName>
    <alternativeName>
        <fullName evidence="10">Cytochrome aa3 subunit 4</fullName>
    </alternativeName>
    <alternativeName>
        <fullName evidence="10">Cytochrome c oxidase polypeptide IV</fullName>
    </alternativeName>
</protein>
<accession>A0ABR9DT09</accession>